<dbReference type="Ensembl" id="ENSAPLT00000033101.1">
    <property type="protein sequence ID" value="ENSAPLP00000020992.1"/>
    <property type="gene ID" value="ENSAPLG00000020637.1"/>
</dbReference>
<accession>A0A493T523</accession>
<reference evidence="7" key="3">
    <citation type="submission" date="2025-09" db="UniProtKB">
        <authorList>
            <consortium name="Ensembl"/>
        </authorList>
    </citation>
    <scope>IDENTIFICATION</scope>
</reference>
<protein>
    <recommendedName>
        <fullName evidence="3">N-acetyl-D-glucosamine kinase</fullName>
        <ecNumber evidence="2">2.7.1.59</ecNumber>
    </recommendedName>
    <alternativeName>
        <fullName evidence="4">GlcNAc kinase</fullName>
    </alternativeName>
</protein>
<proteinExistence type="inferred from homology"/>
<feature type="region of interest" description="Disordered" evidence="5">
    <location>
        <begin position="262"/>
        <end position="380"/>
    </location>
</feature>
<evidence type="ECO:0000313" key="7">
    <source>
        <dbReference type="Ensembl" id="ENSAPLP00000020992.1"/>
    </source>
</evidence>
<evidence type="ECO:0000256" key="2">
    <source>
        <dbReference type="ARBA" id="ARBA00012122"/>
    </source>
</evidence>
<dbReference type="GeneTree" id="ENSGT00510000047418"/>
<dbReference type="Pfam" id="PF01869">
    <property type="entry name" value="BcrAD_BadFG"/>
    <property type="match status" value="1"/>
</dbReference>
<evidence type="ECO:0000259" key="6">
    <source>
        <dbReference type="Pfam" id="PF01869"/>
    </source>
</evidence>
<feature type="domain" description="ATPase BadF/BadG/BcrA/BcrD type" evidence="6">
    <location>
        <begin position="410"/>
        <end position="675"/>
    </location>
</feature>
<comment type="similarity">
    <text evidence="1">Belongs to the eukaryotic-type N-acetylglucosamine kinase family.</text>
</comment>
<dbReference type="PANTHER" id="PTHR12862:SF0">
    <property type="entry name" value="N-ACETYL-D-GLUCOSAMINE KINASE"/>
    <property type="match status" value="1"/>
</dbReference>
<dbReference type="InterPro" id="IPR002731">
    <property type="entry name" value="ATPase_BadF"/>
</dbReference>
<dbReference type="PANTHER" id="PTHR12862">
    <property type="entry name" value="BADF TYPE ATPASE DOMAIN-CONTAINING PROTEIN"/>
    <property type="match status" value="1"/>
</dbReference>
<dbReference type="InterPro" id="IPR043129">
    <property type="entry name" value="ATPase_NBD"/>
</dbReference>
<dbReference type="Proteomes" id="UP000016666">
    <property type="component" value="Unassembled WGS sequence"/>
</dbReference>
<dbReference type="EC" id="2.7.1.59" evidence="2"/>
<gene>
    <name evidence="7" type="primary">NAGK</name>
</gene>
<dbReference type="AlphaFoldDB" id="A0A493T523"/>
<dbReference type="STRING" id="8840.ENSAPLP00000020992"/>
<reference evidence="8" key="1">
    <citation type="submission" date="2017-10" db="EMBL/GenBank/DDBJ databases">
        <title>A new Pekin duck reference genome.</title>
        <authorList>
            <person name="Hou Z.-C."/>
            <person name="Zhou Z.-K."/>
            <person name="Zhu F."/>
            <person name="Hou S.-S."/>
        </authorList>
    </citation>
    <scope>NUCLEOTIDE SEQUENCE [LARGE SCALE GENOMIC DNA]</scope>
</reference>
<feature type="compositionally biased region" description="Low complexity" evidence="5">
    <location>
        <begin position="704"/>
        <end position="720"/>
    </location>
</feature>
<sequence length="800" mass="82972">CAPPSTHPSVCPSVRPSVHPSHYLSVHPSAHPSHYPSVCPSPNPSTQPSLHPSIHPSFCPSIHPSIHPIIRLSVHPSTPPPIPPSLHPLLHPSVRPSVHPFIPPSIHPSVCPPTPPPIHPSVCPSVHPSIPSSTPLSVCPSIHSSIHPIIHLSICPPIPPSLHPPIHPIIRLSVHPSIPLSLYPSTRLSVRPSIPPSIPLTICLSIHPSIPPSVCLSTHPSIHPIIHPSIHPSIRPSVRPSIPPSIPLSVCPSVHPNAPIPAVPTPGGAAGRWGPGNGGGATTGGVPLGGPHPEGPPLCCDPSLGWGRSGGGAVGPRPRHPPAPAPPPPPPPSPPPPPFAPPPLLAPPVRPRAPPVPLGEVAVQRPGGAKSRIRSPHPRDPHLGGSLGGVVGGVAAAQGPAVTPPCPHRGGTHSRVVLVAADGRVLAEAEGPCTNHWLVGAATCAERIQELVSEAKRRAGVDPKVPLRSLGLSLSGGDQEDAIALLLAELRRRFPCLSESYHLTSDTLGAMATATDRGGIVLISGTGSNCKLINPDGSQTGCGGWGHMLGDEGSAYWIAHQAVKTVFDCMDNLQEPPHDVGHVKQAMFQYFQVSDRLGLLTHLYRTFEKAKFAGFCQILAAGAQAGDPLCCHIFSKAGEVLARHVVAVLPKIHESLFQGDLGLPIVCVGSVWNSWDLMKEGERGPRGGAPHPVGAPRAPPSPPVTVGAGWAPSPWGAPSPHGGPGGSRCPPKPPSPCVGFVRVLAQARGGRPGGPFTHFSLLKLRQSSALGGASLGAKSIGQALPLDYAANVDVFYSHRF</sequence>
<evidence type="ECO:0000256" key="1">
    <source>
        <dbReference type="ARBA" id="ARBA00006198"/>
    </source>
</evidence>
<evidence type="ECO:0000256" key="4">
    <source>
        <dbReference type="ARBA" id="ARBA00031123"/>
    </source>
</evidence>
<name>A0A493T523_ANAPP</name>
<keyword evidence="8" id="KW-1185">Reference proteome</keyword>
<dbReference type="Gene3D" id="3.30.420.40">
    <property type="match status" value="1"/>
</dbReference>
<feature type="compositionally biased region" description="Gly residues" evidence="5">
    <location>
        <begin position="268"/>
        <end position="288"/>
    </location>
</feature>
<feature type="region of interest" description="Disordered" evidence="5">
    <location>
        <begin position="682"/>
        <end position="732"/>
    </location>
</feature>
<dbReference type="GO" id="GO:0045127">
    <property type="term" value="F:N-acetylglucosamine kinase activity"/>
    <property type="evidence" value="ECO:0007669"/>
    <property type="project" value="UniProtKB-EC"/>
</dbReference>
<feature type="compositionally biased region" description="Pro residues" evidence="5">
    <location>
        <begin position="321"/>
        <end position="357"/>
    </location>
</feature>
<organism evidence="7 8">
    <name type="scientific">Anas platyrhynchos platyrhynchos</name>
    <name type="common">Northern mallard</name>
    <dbReference type="NCBI Taxonomy" id="8840"/>
    <lineage>
        <taxon>Eukaryota</taxon>
        <taxon>Metazoa</taxon>
        <taxon>Chordata</taxon>
        <taxon>Craniata</taxon>
        <taxon>Vertebrata</taxon>
        <taxon>Euteleostomi</taxon>
        <taxon>Archelosauria</taxon>
        <taxon>Archosauria</taxon>
        <taxon>Dinosauria</taxon>
        <taxon>Saurischia</taxon>
        <taxon>Theropoda</taxon>
        <taxon>Coelurosauria</taxon>
        <taxon>Aves</taxon>
        <taxon>Neognathae</taxon>
        <taxon>Galloanserae</taxon>
        <taxon>Anseriformes</taxon>
        <taxon>Anatidae</taxon>
        <taxon>Anatinae</taxon>
        <taxon>Anas</taxon>
    </lineage>
</organism>
<dbReference type="InterPro" id="IPR039758">
    <property type="entry name" value="NAGK-like"/>
</dbReference>
<evidence type="ECO:0000256" key="3">
    <source>
        <dbReference type="ARBA" id="ARBA00014974"/>
    </source>
</evidence>
<dbReference type="CDD" id="cd24078">
    <property type="entry name" value="ASKHA_NBD_NAGK_meta"/>
    <property type="match status" value="1"/>
</dbReference>
<evidence type="ECO:0000313" key="8">
    <source>
        <dbReference type="Proteomes" id="UP000016666"/>
    </source>
</evidence>
<evidence type="ECO:0000256" key="5">
    <source>
        <dbReference type="SAM" id="MobiDB-lite"/>
    </source>
</evidence>
<reference evidence="7" key="2">
    <citation type="submission" date="2025-08" db="UniProtKB">
        <authorList>
            <consortium name="Ensembl"/>
        </authorList>
    </citation>
    <scope>IDENTIFICATION</scope>
</reference>
<dbReference type="SUPFAM" id="SSF53067">
    <property type="entry name" value="Actin-like ATPase domain"/>
    <property type="match status" value="2"/>
</dbReference>